<gene>
    <name evidence="2" type="ORF">M404DRAFT_995483</name>
</gene>
<name>A0A0C3PPA4_PISTI</name>
<sequence>MTREHRQHQFIYPQSPNSATQQEGSACSNESAIGGVIMSRVSMSNVVSVSDSVSGVLVVSVRLQSV</sequence>
<accession>A0A0C3PPA4</accession>
<evidence type="ECO:0000313" key="2">
    <source>
        <dbReference type="EMBL" id="KIO10284.1"/>
    </source>
</evidence>
<dbReference type="Proteomes" id="UP000054217">
    <property type="component" value="Unassembled WGS sequence"/>
</dbReference>
<keyword evidence="3" id="KW-1185">Reference proteome</keyword>
<dbReference type="OrthoDB" id="10631443at2759"/>
<protein>
    <submittedName>
        <fullName evidence="2">Uncharacterized protein</fullName>
    </submittedName>
</protein>
<evidence type="ECO:0000256" key="1">
    <source>
        <dbReference type="SAM" id="MobiDB-lite"/>
    </source>
</evidence>
<feature type="region of interest" description="Disordered" evidence="1">
    <location>
        <begin position="1"/>
        <end position="27"/>
    </location>
</feature>
<proteinExistence type="predicted"/>
<organism evidence="2 3">
    <name type="scientific">Pisolithus tinctorius Marx 270</name>
    <dbReference type="NCBI Taxonomy" id="870435"/>
    <lineage>
        <taxon>Eukaryota</taxon>
        <taxon>Fungi</taxon>
        <taxon>Dikarya</taxon>
        <taxon>Basidiomycota</taxon>
        <taxon>Agaricomycotina</taxon>
        <taxon>Agaricomycetes</taxon>
        <taxon>Agaricomycetidae</taxon>
        <taxon>Boletales</taxon>
        <taxon>Sclerodermatineae</taxon>
        <taxon>Pisolithaceae</taxon>
        <taxon>Pisolithus</taxon>
    </lineage>
</organism>
<dbReference type="HOGENOM" id="CLU_2832239_0_0_1"/>
<dbReference type="InParanoid" id="A0A0C3PPA4"/>
<reference evidence="3" key="2">
    <citation type="submission" date="2015-01" db="EMBL/GenBank/DDBJ databases">
        <title>Evolutionary Origins and Diversification of the Mycorrhizal Mutualists.</title>
        <authorList>
            <consortium name="DOE Joint Genome Institute"/>
            <consortium name="Mycorrhizal Genomics Consortium"/>
            <person name="Kohler A."/>
            <person name="Kuo A."/>
            <person name="Nagy L.G."/>
            <person name="Floudas D."/>
            <person name="Copeland A."/>
            <person name="Barry K.W."/>
            <person name="Cichocki N."/>
            <person name="Veneault-Fourrey C."/>
            <person name="LaButti K."/>
            <person name="Lindquist E.A."/>
            <person name="Lipzen A."/>
            <person name="Lundell T."/>
            <person name="Morin E."/>
            <person name="Murat C."/>
            <person name="Riley R."/>
            <person name="Ohm R."/>
            <person name="Sun H."/>
            <person name="Tunlid A."/>
            <person name="Henrissat B."/>
            <person name="Grigoriev I.V."/>
            <person name="Hibbett D.S."/>
            <person name="Martin F."/>
        </authorList>
    </citation>
    <scope>NUCLEOTIDE SEQUENCE [LARGE SCALE GENOMIC DNA]</scope>
    <source>
        <strain evidence="3">Marx 270</strain>
    </source>
</reference>
<evidence type="ECO:0000313" key="3">
    <source>
        <dbReference type="Proteomes" id="UP000054217"/>
    </source>
</evidence>
<reference evidence="2 3" key="1">
    <citation type="submission" date="2014-04" db="EMBL/GenBank/DDBJ databases">
        <authorList>
            <consortium name="DOE Joint Genome Institute"/>
            <person name="Kuo A."/>
            <person name="Kohler A."/>
            <person name="Costa M.D."/>
            <person name="Nagy L.G."/>
            <person name="Floudas D."/>
            <person name="Copeland A."/>
            <person name="Barry K.W."/>
            <person name="Cichocki N."/>
            <person name="Veneault-Fourrey C."/>
            <person name="LaButti K."/>
            <person name="Lindquist E.A."/>
            <person name="Lipzen A."/>
            <person name="Lundell T."/>
            <person name="Morin E."/>
            <person name="Murat C."/>
            <person name="Sun H."/>
            <person name="Tunlid A."/>
            <person name="Henrissat B."/>
            <person name="Grigoriev I.V."/>
            <person name="Hibbett D.S."/>
            <person name="Martin F."/>
            <person name="Nordberg H.P."/>
            <person name="Cantor M.N."/>
            <person name="Hua S.X."/>
        </authorList>
    </citation>
    <scope>NUCLEOTIDE SEQUENCE [LARGE SCALE GENOMIC DNA]</scope>
    <source>
        <strain evidence="2 3">Marx 270</strain>
    </source>
</reference>
<dbReference type="EMBL" id="KN831952">
    <property type="protein sequence ID" value="KIO10284.1"/>
    <property type="molecule type" value="Genomic_DNA"/>
</dbReference>
<dbReference type="AlphaFoldDB" id="A0A0C3PPA4"/>
<feature type="compositionally biased region" description="Polar residues" evidence="1">
    <location>
        <begin position="12"/>
        <end position="27"/>
    </location>
</feature>